<dbReference type="NCBIfam" id="TIGR03025">
    <property type="entry name" value="EPS_sugtrans"/>
    <property type="match status" value="1"/>
</dbReference>
<evidence type="ECO:0000256" key="3">
    <source>
        <dbReference type="ARBA" id="ARBA00022679"/>
    </source>
</evidence>
<reference evidence="9 10" key="1">
    <citation type="submission" date="2018-01" db="EMBL/GenBank/DDBJ databases">
        <title>Draft genome sequence of Jiangella sp. GTF31.</title>
        <authorList>
            <person name="Sahin N."/>
            <person name="Ay H."/>
            <person name="Saygin H."/>
        </authorList>
    </citation>
    <scope>NUCLEOTIDE SEQUENCE [LARGE SCALE GENOMIC DNA]</scope>
    <source>
        <strain evidence="9 10">GTF31</strain>
    </source>
</reference>
<keyword evidence="3" id="KW-0808">Transferase</keyword>
<feature type="transmembrane region" description="Helical" evidence="7">
    <location>
        <begin position="141"/>
        <end position="160"/>
    </location>
</feature>
<evidence type="ECO:0000259" key="8">
    <source>
        <dbReference type="Pfam" id="PF02397"/>
    </source>
</evidence>
<dbReference type="GO" id="GO:0016020">
    <property type="term" value="C:membrane"/>
    <property type="evidence" value="ECO:0007669"/>
    <property type="project" value="UniProtKB-SubCell"/>
</dbReference>
<comment type="caution">
    <text evidence="9">The sequence shown here is derived from an EMBL/GenBank/DDBJ whole genome shotgun (WGS) entry which is preliminary data.</text>
</comment>
<keyword evidence="4 7" id="KW-0812">Transmembrane</keyword>
<evidence type="ECO:0000256" key="7">
    <source>
        <dbReference type="SAM" id="Phobius"/>
    </source>
</evidence>
<keyword evidence="10" id="KW-1185">Reference proteome</keyword>
<dbReference type="InterPro" id="IPR017475">
    <property type="entry name" value="EPS_sugar_tfrase"/>
</dbReference>
<evidence type="ECO:0000313" key="10">
    <source>
        <dbReference type="Proteomes" id="UP000248764"/>
    </source>
</evidence>
<gene>
    <name evidence="9" type="ORF">C1I92_05035</name>
</gene>
<dbReference type="InterPro" id="IPR003362">
    <property type="entry name" value="Bact_transf"/>
</dbReference>
<dbReference type="Pfam" id="PF02397">
    <property type="entry name" value="Bac_transf"/>
    <property type="match status" value="1"/>
</dbReference>
<keyword evidence="6 7" id="KW-0472">Membrane</keyword>
<accession>A0A2W2CB30</accession>
<keyword evidence="5 7" id="KW-1133">Transmembrane helix</keyword>
<feature type="domain" description="Bacterial sugar transferase" evidence="8">
    <location>
        <begin position="324"/>
        <end position="513"/>
    </location>
</feature>
<dbReference type="PANTHER" id="PTHR30576">
    <property type="entry name" value="COLANIC BIOSYNTHESIS UDP-GLUCOSE LIPID CARRIER TRANSFERASE"/>
    <property type="match status" value="1"/>
</dbReference>
<evidence type="ECO:0000313" key="9">
    <source>
        <dbReference type="EMBL" id="PZF85477.1"/>
    </source>
</evidence>
<evidence type="ECO:0000256" key="2">
    <source>
        <dbReference type="ARBA" id="ARBA00006464"/>
    </source>
</evidence>
<feature type="transmembrane region" description="Helical" evidence="7">
    <location>
        <begin position="80"/>
        <end position="97"/>
    </location>
</feature>
<dbReference type="Proteomes" id="UP000248764">
    <property type="component" value="Unassembled WGS sequence"/>
</dbReference>
<evidence type="ECO:0000256" key="5">
    <source>
        <dbReference type="ARBA" id="ARBA00022989"/>
    </source>
</evidence>
<dbReference type="GO" id="GO:0016780">
    <property type="term" value="F:phosphotransferase activity, for other substituted phosphate groups"/>
    <property type="evidence" value="ECO:0007669"/>
    <property type="project" value="TreeGrafter"/>
</dbReference>
<dbReference type="EMBL" id="POTW01000008">
    <property type="protein sequence ID" value="PZF85477.1"/>
    <property type="molecule type" value="Genomic_DNA"/>
</dbReference>
<protein>
    <recommendedName>
        <fullName evidence="8">Bacterial sugar transferase domain-containing protein</fullName>
    </recommendedName>
</protein>
<feature type="transmembrane region" description="Helical" evidence="7">
    <location>
        <begin position="330"/>
        <end position="350"/>
    </location>
</feature>
<evidence type="ECO:0000256" key="6">
    <source>
        <dbReference type="ARBA" id="ARBA00023136"/>
    </source>
</evidence>
<evidence type="ECO:0000256" key="1">
    <source>
        <dbReference type="ARBA" id="ARBA00004141"/>
    </source>
</evidence>
<dbReference type="PANTHER" id="PTHR30576:SF10">
    <property type="entry name" value="SLL5057 PROTEIN"/>
    <property type="match status" value="1"/>
</dbReference>
<name>A0A2W2CB30_9ACTN</name>
<comment type="similarity">
    <text evidence="2">Belongs to the bacterial sugar transferase family.</text>
</comment>
<feature type="transmembrane region" description="Helical" evidence="7">
    <location>
        <begin position="118"/>
        <end position="135"/>
    </location>
</feature>
<comment type="subcellular location">
    <subcellularLocation>
        <location evidence="1">Membrane</location>
        <topology evidence="1">Multi-pass membrane protein</topology>
    </subcellularLocation>
</comment>
<sequence>MMSRWGVSEPGGAMATVGLSSAGARTQPRRTLSEFDGRGPLVPPAVRPFRYRRVTAAGDLLTGALALAATVASSWSHLDIEIAVGAMAVVWPLVLTAKTGRADRLFGVKNTYRDVLKSLAALIAILAVAGAVLSIPLLGTTFLAVAAILAGGSIAVRLVVRRKLRRLRMLGRATRRTLLVGPASGVAASMDRFTSDGEHPLSVVAACVEDDGTEPPASVPVVGTIVGGLPGHDDALRDEEIVHAVRLAAQRVRARTVCVTPGSEFTGDRLRALSWMLGDIGIDLVTDLGLSDVAAHRMGLGSMGSSVLLHVKQVRPTGLRLAAKVATDRLLAGLMLLLLSPLLLTIGLAVKLTDSGPAIYRQDRVGRDGLYFTMFKFRTMYVDADQRRAELLDSADGDGDGPMFKMRHDPRITRIGRLLRKYSLDELPQLLNVLRGDMSLVGPRPALPEEVATYDGTARRRLAAIPGMTGLWQVSGRSNLTWGETVRLDLRYVDNWSYGDDLQLLRRTAGAVVRSTGAY</sequence>
<feature type="transmembrane region" description="Helical" evidence="7">
    <location>
        <begin position="54"/>
        <end position="74"/>
    </location>
</feature>
<organism evidence="9 10">
    <name type="scientific">Jiangella anatolica</name>
    <dbReference type="NCBI Taxonomy" id="2670374"/>
    <lineage>
        <taxon>Bacteria</taxon>
        <taxon>Bacillati</taxon>
        <taxon>Actinomycetota</taxon>
        <taxon>Actinomycetes</taxon>
        <taxon>Jiangellales</taxon>
        <taxon>Jiangellaceae</taxon>
        <taxon>Jiangella</taxon>
    </lineage>
</organism>
<dbReference type="AlphaFoldDB" id="A0A2W2CB30"/>
<proteinExistence type="inferred from homology"/>
<evidence type="ECO:0000256" key="4">
    <source>
        <dbReference type="ARBA" id="ARBA00022692"/>
    </source>
</evidence>